<keyword evidence="1" id="KW-0812">Transmembrane</keyword>
<feature type="transmembrane region" description="Helical" evidence="1">
    <location>
        <begin position="136"/>
        <end position="154"/>
    </location>
</feature>
<feature type="transmembrane region" description="Helical" evidence="1">
    <location>
        <begin position="246"/>
        <end position="263"/>
    </location>
</feature>
<gene>
    <name evidence="2" type="ORF">CHU93_16985</name>
</gene>
<evidence type="ECO:0000313" key="2">
    <source>
        <dbReference type="EMBL" id="OYQ23671.1"/>
    </source>
</evidence>
<feature type="transmembrane region" description="Helical" evidence="1">
    <location>
        <begin position="186"/>
        <end position="208"/>
    </location>
</feature>
<dbReference type="InterPro" id="IPR021913">
    <property type="entry name" value="DUF3526"/>
</dbReference>
<dbReference type="GO" id="GO:0005886">
    <property type="term" value="C:plasma membrane"/>
    <property type="evidence" value="ECO:0007669"/>
    <property type="project" value="UniProtKB-SubCell"/>
</dbReference>
<dbReference type="EMBL" id="NOXT01000130">
    <property type="protein sequence ID" value="OYQ23671.1"/>
    <property type="molecule type" value="Genomic_DNA"/>
</dbReference>
<keyword evidence="1" id="KW-1133">Transmembrane helix</keyword>
<dbReference type="PANTHER" id="PTHR43471:SF1">
    <property type="entry name" value="ABC TRANSPORTER PERMEASE PROTEIN NOSY-RELATED"/>
    <property type="match status" value="1"/>
</dbReference>
<comment type="caution">
    <text evidence="2">The sequence shown here is derived from an EMBL/GenBank/DDBJ whole genome shotgun (WGS) entry which is preliminary data.</text>
</comment>
<organism evidence="2 3">
    <name type="scientific">Sandarakinorhabdus cyanobacteriorum</name>
    <dbReference type="NCBI Taxonomy" id="1981098"/>
    <lineage>
        <taxon>Bacteria</taxon>
        <taxon>Pseudomonadati</taxon>
        <taxon>Pseudomonadota</taxon>
        <taxon>Alphaproteobacteria</taxon>
        <taxon>Sphingomonadales</taxon>
        <taxon>Sphingosinicellaceae</taxon>
        <taxon>Sandarakinorhabdus</taxon>
    </lineage>
</organism>
<dbReference type="Pfam" id="PF12730">
    <property type="entry name" value="ABC2_membrane_4"/>
    <property type="match status" value="1"/>
</dbReference>
<dbReference type="GO" id="GO:0140359">
    <property type="term" value="F:ABC-type transporter activity"/>
    <property type="evidence" value="ECO:0007669"/>
    <property type="project" value="InterPro"/>
</dbReference>
<dbReference type="Proteomes" id="UP000216991">
    <property type="component" value="Unassembled WGS sequence"/>
</dbReference>
<feature type="transmembrane region" description="Helical" evidence="1">
    <location>
        <begin position="24"/>
        <end position="44"/>
    </location>
</feature>
<evidence type="ECO:0000256" key="1">
    <source>
        <dbReference type="SAM" id="Phobius"/>
    </source>
</evidence>
<evidence type="ECO:0008006" key="4">
    <source>
        <dbReference type="Google" id="ProtNLM"/>
    </source>
</evidence>
<name>A0A255Y3E5_9SPHN</name>
<accession>A0A255Y3E5</accession>
<proteinExistence type="predicted"/>
<keyword evidence="1" id="KW-0472">Membrane</keyword>
<dbReference type="RefSeq" id="WP_094475324.1">
    <property type="nucleotide sequence ID" value="NZ_NOXT01000130.1"/>
</dbReference>
<keyword evidence="3" id="KW-1185">Reference proteome</keyword>
<dbReference type="PANTHER" id="PTHR43471">
    <property type="entry name" value="ABC TRANSPORTER PERMEASE"/>
    <property type="match status" value="1"/>
</dbReference>
<dbReference type="AlphaFoldDB" id="A0A255Y3E5"/>
<dbReference type="OrthoDB" id="184009at2"/>
<reference evidence="2 3" key="1">
    <citation type="submission" date="2017-07" db="EMBL/GenBank/DDBJ databases">
        <title>Sandarakinorhabdus cyanobacteriorum sp. nov., a novel bacterium isolated from cyanobacterial aggregates in a eutrophic lake.</title>
        <authorList>
            <person name="Cai H."/>
        </authorList>
    </citation>
    <scope>NUCLEOTIDE SEQUENCE [LARGE SCALE GENOMIC DNA]</scope>
    <source>
        <strain evidence="2 3">TH057</strain>
    </source>
</reference>
<protein>
    <recommendedName>
        <fullName evidence="4">ABC transporter permease</fullName>
    </recommendedName>
</protein>
<feature type="transmembrane region" description="Helical" evidence="1">
    <location>
        <begin position="214"/>
        <end position="239"/>
    </location>
</feature>
<sequence>MSPAAIAASVAAKDWAEYRRDWRLALISLLVALLAVTAVVAAFVEVTAHDADRRATIAADRVTWEGQGARNPHSAAHFAFWAFRPLPPMALLDPGVLPYAGSAIWLEAHNRNPAQARPAEDLAGGLDLGRFSAAWVFQYVLPLLLFIIGAGLVAREREAGTLRLMLASGLAAGQVMPAKYLALGRIAAVLVLPLLAAALVATLLAGPVDGVALLLWLSAYLLYFAILAALAVAVSALCATAAQARLLLVGLWLVLLLIVPRLGSGLAMQAAPVPTPHDFAAGVQAQMKSGHDPFGKDGKAFEAAVMARYGVTRLEDLPVNIDGLRLEAAEQHGNRVFDAAWGRLAATHEAGRAALRLAALLSPLVPLQNLSMALAGSDAAVQRDFQDRAEAHRRRIISLLNADMTAHAGAAGFDYHADAALWRRAPDFAWQPPGTAAALARSWPDALALGLWLLAALGLLRLAGRRLAAGQQ</sequence>
<dbReference type="Pfam" id="PF12040">
    <property type="entry name" value="DUF3526"/>
    <property type="match status" value="1"/>
</dbReference>
<evidence type="ECO:0000313" key="3">
    <source>
        <dbReference type="Proteomes" id="UP000216991"/>
    </source>
</evidence>